<name>A0A0R2FH80_9LACO</name>
<dbReference type="SUPFAM" id="SSF159888">
    <property type="entry name" value="YdhG-like"/>
    <property type="match status" value="1"/>
</dbReference>
<dbReference type="OrthoDB" id="2322845at2"/>
<evidence type="ECO:0000313" key="5">
    <source>
        <dbReference type="Proteomes" id="UP000051751"/>
    </source>
</evidence>
<sequence length="109" mass="12167">MTVHNATEYIEAAAPAAQPLLSQLHTLIIAAHPAVDQTIKWKMPFYLFAGKRINMAAYKDHVSLMSDRNLPESFRTKAKQAGYSTGQKRLNVLFTQPLPVDLVKQMLSA</sequence>
<dbReference type="STRING" id="81857.IV38_GL001826"/>
<dbReference type="Proteomes" id="UP000051645">
    <property type="component" value="Unassembled WGS sequence"/>
</dbReference>
<reference evidence="4 5" key="1">
    <citation type="journal article" date="2015" name="Genome Announc.">
        <title>Expanding the biotechnology potential of lactobacilli through comparative genomics of 213 strains and associated genera.</title>
        <authorList>
            <person name="Sun Z."/>
            <person name="Harris H.M."/>
            <person name="McCann A."/>
            <person name="Guo C."/>
            <person name="Argimon S."/>
            <person name="Zhang W."/>
            <person name="Yang X."/>
            <person name="Jeffery I.B."/>
            <person name="Cooney J.C."/>
            <person name="Kagawa T.F."/>
            <person name="Liu W."/>
            <person name="Song Y."/>
            <person name="Salvetti E."/>
            <person name="Wrobel A."/>
            <person name="Rasinkangas P."/>
            <person name="Parkhill J."/>
            <person name="Rea M.C."/>
            <person name="O'Sullivan O."/>
            <person name="Ritari J."/>
            <person name="Douillard F.P."/>
            <person name="Paul Ross R."/>
            <person name="Yang R."/>
            <person name="Briner A.E."/>
            <person name="Felis G.E."/>
            <person name="de Vos W.M."/>
            <person name="Barrangou R."/>
            <person name="Klaenhammer T.R."/>
            <person name="Caufield P.W."/>
            <person name="Cui Y."/>
            <person name="Zhang H."/>
            <person name="O'Toole P.W."/>
        </authorList>
    </citation>
    <scope>NUCLEOTIDE SEQUENCE [LARGE SCALE GENOMIC DNA]</scope>
    <source>
        <strain evidence="2 5">ATCC BAA-66</strain>
        <strain evidence="3 4">DSM 13344</strain>
    </source>
</reference>
<gene>
    <name evidence="2" type="ORF">IV38_GL001826</name>
    <name evidence="3" type="ORF">IV40_GL001729</name>
</gene>
<dbReference type="RefSeq" id="WP_057770419.1">
    <property type="nucleotide sequence ID" value="NZ_JQAT01000005.1"/>
</dbReference>
<proteinExistence type="predicted"/>
<dbReference type="PATRIC" id="fig|81857.3.peg.1843"/>
<evidence type="ECO:0000313" key="3">
    <source>
        <dbReference type="EMBL" id="KRN30544.1"/>
    </source>
</evidence>
<keyword evidence="4" id="KW-1185">Reference proteome</keyword>
<dbReference type="AlphaFoldDB" id="A0A0R2FH80"/>
<dbReference type="Proteomes" id="UP000051751">
    <property type="component" value="Unassembled WGS sequence"/>
</dbReference>
<feature type="domain" description="YdhG-like" evidence="1">
    <location>
        <begin position="18"/>
        <end position="107"/>
    </location>
</feature>
<dbReference type="InterPro" id="IPR014922">
    <property type="entry name" value="YdhG-like"/>
</dbReference>
<comment type="caution">
    <text evidence="2">The sequence shown here is derived from an EMBL/GenBank/DDBJ whole genome shotgun (WGS) entry which is preliminary data.</text>
</comment>
<dbReference type="Gene3D" id="3.90.1150.200">
    <property type="match status" value="1"/>
</dbReference>
<protein>
    <recommendedName>
        <fullName evidence="1">YdhG-like domain-containing protein</fullName>
    </recommendedName>
</protein>
<dbReference type="EMBL" id="JQAT01000005">
    <property type="protein sequence ID" value="KRN27985.1"/>
    <property type="molecule type" value="Genomic_DNA"/>
</dbReference>
<organism evidence="2 5">
    <name type="scientific">Lactobacillus selangorensis</name>
    <dbReference type="NCBI Taxonomy" id="81857"/>
    <lineage>
        <taxon>Bacteria</taxon>
        <taxon>Bacillati</taxon>
        <taxon>Bacillota</taxon>
        <taxon>Bacilli</taxon>
        <taxon>Lactobacillales</taxon>
        <taxon>Lactobacillaceae</taxon>
        <taxon>Lactobacillus</taxon>
    </lineage>
</organism>
<dbReference type="Pfam" id="PF08818">
    <property type="entry name" value="DUF1801"/>
    <property type="match status" value="1"/>
</dbReference>
<dbReference type="EMBL" id="JQAZ01000006">
    <property type="protein sequence ID" value="KRN30544.1"/>
    <property type="molecule type" value="Genomic_DNA"/>
</dbReference>
<accession>A0A0R2FH80</accession>
<evidence type="ECO:0000313" key="4">
    <source>
        <dbReference type="Proteomes" id="UP000051645"/>
    </source>
</evidence>
<evidence type="ECO:0000313" key="2">
    <source>
        <dbReference type="EMBL" id="KRN27985.1"/>
    </source>
</evidence>
<evidence type="ECO:0000259" key="1">
    <source>
        <dbReference type="Pfam" id="PF08818"/>
    </source>
</evidence>